<feature type="region of interest" description="Disordered" evidence="1">
    <location>
        <begin position="1"/>
        <end position="25"/>
    </location>
</feature>
<feature type="non-terminal residue" evidence="2">
    <location>
        <position position="1"/>
    </location>
</feature>
<reference evidence="2 3" key="1">
    <citation type="submission" date="2018-08" db="EMBL/GenBank/DDBJ databases">
        <title>Genomic investigation of the strawberry pathogen Phytophthora fragariae indicates pathogenicity is determined by transcriptional variation in three key races.</title>
        <authorList>
            <person name="Adams T.M."/>
            <person name="Armitage A.D."/>
            <person name="Sobczyk M.K."/>
            <person name="Bates H.J."/>
            <person name="Dunwell J.M."/>
            <person name="Nellist C.F."/>
            <person name="Harrison R.J."/>
        </authorList>
    </citation>
    <scope>NUCLEOTIDE SEQUENCE [LARGE SCALE GENOMIC DNA]</scope>
    <source>
        <strain evidence="2 3">NOV-27</strain>
    </source>
</reference>
<evidence type="ECO:0000313" key="2">
    <source>
        <dbReference type="EMBL" id="KAE9168564.1"/>
    </source>
</evidence>
<dbReference type="AlphaFoldDB" id="A0A6A3VNY7"/>
<name>A0A6A3VNY7_9STRA</name>
<protein>
    <submittedName>
        <fullName evidence="2">Uncharacterized protein</fullName>
    </submittedName>
</protein>
<accession>A0A6A3VNY7</accession>
<dbReference type="EMBL" id="QXGB01003871">
    <property type="protein sequence ID" value="KAE9168564.1"/>
    <property type="molecule type" value="Genomic_DNA"/>
</dbReference>
<proteinExistence type="predicted"/>
<organism evidence="2 3">
    <name type="scientific">Phytophthora fragariae</name>
    <dbReference type="NCBI Taxonomy" id="53985"/>
    <lineage>
        <taxon>Eukaryota</taxon>
        <taxon>Sar</taxon>
        <taxon>Stramenopiles</taxon>
        <taxon>Oomycota</taxon>
        <taxon>Peronosporomycetes</taxon>
        <taxon>Peronosporales</taxon>
        <taxon>Peronosporaceae</taxon>
        <taxon>Phytophthora</taxon>
    </lineage>
</organism>
<dbReference type="Proteomes" id="UP000433483">
    <property type="component" value="Unassembled WGS sequence"/>
</dbReference>
<evidence type="ECO:0000313" key="3">
    <source>
        <dbReference type="Proteomes" id="UP000433483"/>
    </source>
</evidence>
<sequence>IVSPEVPARSSKEGRPRSQNQDKQRIMLARDGGARRAPTDLCMMVIVTMLLETIVEAVTNELMNFVLNSLMDQTRMQIGMLGDLL</sequence>
<evidence type="ECO:0000256" key="1">
    <source>
        <dbReference type="SAM" id="MobiDB-lite"/>
    </source>
</evidence>
<comment type="caution">
    <text evidence="2">The sequence shown here is derived from an EMBL/GenBank/DDBJ whole genome shotgun (WGS) entry which is preliminary data.</text>
</comment>
<keyword evidence="3" id="KW-1185">Reference proteome</keyword>
<feature type="compositionally biased region" description="Basic and acidic residues" evidence="1">
    <location>
        <begin position="10"/>
        <end position="25"/>
    </location>
</feature>
<gene>
    <name evidence="2" type="ORF">PF005_g28319</name>
</gene>